<feature type="transmembrane region" description="Helical" evidence="19">
    <location>
        <begin position="333"/>
        <end position="356"/>
    </location>
</feature>
<evidence type="ECO:0000256" key="6">
    <source>
        <dbReference type="ARBA" id="ARBA00022519"/>
    </source>
</evidence>
<dbReference type="RefSeq" id="WP_186557157.1">
    <property type="nucleotide sequence ID" value="NZ_JABWRE020000001.1"/>
</dbReference>
<evidence type="ECO:0000313" key="22">
    <source>
        <dbReference type="EMBL" id="MBC3443486.1"/>
    </source>
</evidence>
<feature type="transmembrane region" description="Helical" evidence="19">
    <location>
        <begin position="376"/>
        <end position="396"/>
    </location>
</feature>
<dbReference type="GO" id="GO:0015990">
    <property type="term" value="P:electron transport coupled proton transport"/>
    <property type="evidence" value="ECO:0007669"/>
    <property type="project" value="TreeGrafter"/>
</dbReference>
<comment type="function">
    <text evidence="1">NDH-1 shuttles electrons from NADH, via FMN and iron-sulfur (Fe-S) centers, to quinones in the respiratory chain. The immediate electron acceptor for the enzyme in this species is believed to be ubiquinone. Couples the redox reaction to proton translocation (for every two electrons transferred, four hydrogen ions are translocated across the cytoplasmic membrane), and thus conserves the redox energy in a proton gradient.</text>
</comment>
<evidence type="ECO:0000256" key="17">
    <source>
        <dbReference type="ARBA" id="ARBA00047712"/>
    </source>
</evidence>
<evidence type="ECO:0000256" key="12">
    <source>
        <dbReference type="ARBA" id="ARBA00023075"/>
    </source>
</evidence>
<protein>
    <recommendedName>
        <fullName evidence="4">NADH-quinone oxidoreductase subunit L</fullName>
    </recommendedName>
    <alternativeName>
        <fullName evidence="15">NADH dehydrogenase I subunit L</fullName>
    </alternativeName>
    <alternativeName>
        <fullName evidence="16">NDH-1 subunit L</fullName>
    </alternativeName>
</protein>
<dbReference type="InterPro" id="IPR003945">
    <property type="entry name" value="NU5C-like"/>
</dbReference>
<dbReference type="EMBL" id="JABWRE010000024">
    <property type="protein sequence ID" value="MBC3443486.1"/>
    <property type="molecule type" value="Genomic_DNA"/>
</dbReference>
<keyword evidence="9" id="KW-1278">Translocase</keyword>
<keyword evidence="12" id="KW-0830">Ubiquinone</keyword>
<dbReference type="InterPro" id="IPR018393">
    <property type="entry name" value="NADHpl_OxRdtase_5_subgr"/>
</dbReference>
<feature type="transmembrane region" description="Helical" evidence="19">
    <location>
        <begin position="596"/>
        <end position="616"/>
    </location>
</feature>
<comment type="similarity">
    <text evidence="3">Belongs to the complex I subunit 5 family.</text>
</comment>
<gene>
    <name evidence="22" type="primary">nuoL</name>
    <name evidence="23" type="ORF">HU737_005420</name>
    <name evidence="22" type="ORF">HU737_22575</name>
</gene>
<evidence type="ECO:0000256" key="18">
    <source>
        <dbReference type="RuleBase" id="RU000320"/>
    </source>
</evidence>
<feature type="transmembrane region" description="Helical" evidence="19">
    <location>
        <begin position="79"/>
        <end position="106"/>
    </location>
</feature>
<evidence type="ECO:0000256" key="16">
    <source>
        <dbReference type="ARBA" id="ARBA00032795"/>
    </source>
</evidence>
<keyword evidence="5" id="KW-1003">Cell membrane</keyword>
<evidence type="ECO:0000259" key="20">
    <source>
        <dbReference type="Pfam" id="PF00361"/>
    </source>
</evidence>
<dbReference type="GO" id="GO:0008137">
    <property type="term" value="F:NADH dehydrogenase (ubiquinone) activity"/>
    <property type="evidence" value="ECO:0007669"/>
    <property type="project" value="InterPro"/>
</dbReference>
<feature type="domain" description="NADH-Ubiquinone oxidoreductase (complex I) chain 5 N-terminal" evidence="21">
    <location>
        <begin position="69"/>
        <end position="119"/>
    </location>
</feature>
<dbReference type="GO" id="GO:0048038">
    <property type="term" value="F:quinone binding"/>
    <property type="evidence" value="ECO:0007669"/>
    <property type="project" value="UniProtKB-KW"/>
</dbReference>
<keyword evidence="8" id="KW-0874">Quinone</keyword>
<reference evidence="23" key="3">
    <citation type="submission" date="2021-06" db="EMBL/GenBank/DDBJ databases">
        <title>Updating the genus Pseudomonas: Description of 43 new species and partition of the Pseudomonas putida group.</title>
        <authorList>
            <person name="Girard L."/>
            <person name="Lood C."/>
            <person name="Vandamme P."/>
            <person name="Rokni-Zadeh H."/>
            <person name="Van Noort V."/>
            <person name="Hofte M."/>
            <person name="Lavigne R."/>
            <person name="De Mot R."/>
        </authorList>
    </citation>
    <scope>NUCLEOTIDE SEQUENCE</scope>
    <source>
        <strain evidence="23">SWRI10</strain>
    </source>
</reference>
<evidence type="ECO:0000256" key="1">
    <source>
        <dbReference type="ARBA" id="ARBA00002378"/>
    </source>
</evidence>
<dbReference type="GO" id="GO:0042773">
    <property type="term" value="P:ATP synthesis coupled electron transport"/>
    <property type="evidence" value="ECO:0007669"/>
    <property type="project" value="InterPro"/>
</dbReference>
<feature type="domain" description="NADH:quinone oxidoreductase/Mrp antiporter transmembrane" evidence="20">
    <location>
        <begin position="136"/>
        <end position="427"/>
    </location>
</feature>
<dbReference type="Pfam" id="PF00662">
    <property type="entry name" value="Proton_antipo_N"/>
    <property type="match status" value="1"/>
</dbReference>
<dbReference type="GO" id="GO:0005886">
    <property type="term" value="C:plasma membrane"/>
    <property type="evidence" value="ECO:0007669"/>
    <property type="project" value="UniProtKB-SubCell"/>
</dbReference>
<evidence type="ECO:0000256" key="19">
    <source>
        <dbReference type="SAM" id="Phobius"/>
    </source>
</evidence>
<keyword evidence="13 19" id="KW-0472">Membrane</keyword>
<dbReference type="NCBIfam" id="NF005141">
    <property type="entry name" value="PRK06590.1"/>
    <property type="match status" value="1"/>
</dbReference>
<feature type="transmembrane region" description="Helical" evidence="19">
    <location>
        <begin position="172"/>
        <end position="192"/>
    </location>
</feature>
<name>A0A923G307_9PSED</name>
<reference evidence="22" key="1">
    <citation type="journal article" date="2020" name="Microorganisms">
        <title>Reliable Identification of Environmental Pseudomonas Isolates Using the rpoD Gene.</title>
        <authorList>
            <consortium name="The Broad Institute Genome Sequencing Platform"/>
            <person name="Girard L."/>
            <person name="Lood C."/>
            <person name="Rokni-Zadeh H."/>
            <person name="van Noort V."/>
            <person name="Lavigne R."/>
            <person name="De Mot R."/>
        </authorList>
    </citation>
    <scope>NUCLEOTIDE SEQUENCE</scope>
    <source>
        <strain evidence="22">SWRI10</strain>
    </source>
</reference>
<evidence type="ECO:0000256" key="15">
    <source>
        <dbReference type="ARBA" id="ARBA00031571"/>
    </source>
</evidence>
<evidence type="ECO:0000313" key="23">
    <source>
        <dbReference type="EMBL" id="MBV4535414.1"/>
    </source>
</evidence>
<evidence type="ECO:0000256" key="11">
    <source>
        <dbReference type="ARBA" id="ARBA00023027"/>
    </source>
</evidence>
<feature type="transmembrane region" description="Helical" evidence="19">
    <location>
        <begin position="212"/>
        <end position="230"/>
    </location>
</feature>
<evidence type="ECO:0000259" key="21">
    <source>
        <dbReference type="Pfam" id="PF00662"/>
    </source>
</evidence>
<comment type="subcellular location">
    <subcellularLocation>
        <location evidence="2">Cell inner membrane</location>
        <topology evidence="2">Multi-pass membrane protein</topology>
    </subcellularLocation>
    <subcellularLocation>
        <location evidence="18">Membrane</location>
        <topology evidence="18">Multi-pass membrane protein</topology>
    </subcellularLocation>
</comment>
<evidence type="ECO:0000256" key="13">
    <source>
        <dbReference type="ARBA" id="ARBA00023136"/>
    </source>
</evidence>
<dbReference type="Pfam" id="PF00361">
    <property type="entry name" value="Proton_antipo_M"/>
    <property type="match status" value="1"/>
</dbReference>
<evidence type="ECO:0000256" key="4">
    <source>
        <dbReference type="ARBA" id="ARBA00019904"/>
    </source>
</evidence>
<dbReference type="FunFam" id="1.20.5.2700:FF:000001">
    <property type="entry name" value="NADH-quinone oxidoreductase, L subunit"/>
    <property type="match status" value="1"/>
</dbReference>
<reference evidence="22" key="2">
    <citation type="submission" date="2020-07" db="EMBL/GenBank/DDBJ databases">
        <authorList>
            <person name="Lood C."/>
            <person name="Girard L."/>
        </authorList>
    </citation>
    <scope>NUCLEOTIDE SEQUENCE</scope>
    <source>
        <strain evidence="22">SWRI10</strain>
    </source>
</reference>
<proteinExistence type="inferred from homology"/>
<feature type="transmembrane region" description="Helical" evidence="19">
    <location>
        <begin position="416"/>
        <end position="436"/>
    </location>
</feature>
<feature type="transmembrane region" description="Helical" evidence="19">
    <location>
        <begin position="456"/>
        <end position="478"/>
    </location>
</feature>
<dbReference type="PRINTS" id="PR01435">
    <property type="entry name" value="NPOXDRDTASE5"/>
</dbReference>
<feature type="transmembrane region" description="Helical" evidence="19">
    <location>
        <begin position="281"/>
        <end position="302"/>
    </location>
</feature>
<dbReference type="EMBL" id="JABWRE020000001">
    <property type="protein sequence ID" value="MBV4535414.1"/>
    <property type="molecule type" value="Genomic_DNA"/>
</dbReference>
<feature type="transmembrane region" description="Helical" evidence="19">
    <location>
        <begin position="498"/>
        <end position="517"/>
    </location>
</feature>
<evidence type="ECO:0000256" key="8">
    <source>
        <dbReference type="ARBA" id="ARBA00022719"/>
    </source>
</evidence>
<keyword evidence="7 18" id="KW-0812">Transmembrane</keyword>
<accession>A0A923G307</accession>
<comment type="caution">
    <text evidence="22">The sequence shown here is derived from an EMBL/GenBank/DDBJ whole genome shotgun (WGS) entry which is preliminary data.</text>
</comment>
<dbReference type="NCBIfam" id="TIGR01974">
    <property type="entry name" value="NDH_I_L"/>
    <property type="match status" value="1"/>
</dbReference>
<dbReference type="Proteomes" id="UP000599879">
    <property type="component" value="Unassembled WGS sequence"/>
</dbReference>
<dbReference type="PANTHER" id="PTHR42829:SF2">
    <property type="entry name" value="NADH-UBIQUINONE OXIDOREDUCTASE CHAIN 5"/>
    <property type="match status" value="1"/>
</dbReference>
<comment type="subunit">
    <text evidence="14">Composed of 13 different subunits. Subunits NuoA, H, J, K, L, M, N constitute the membrane sector of the complex.</text>
</comment>
<keyword evidence="11" id="KW-0520">NAD</keyword>
<sequence>MNLIFLTFVFPLIGFLLLSFSRGRFSENLSALIGVGSVGLSAATAAYVIWQFNVAPPEGGAYSQLLWQWMSVDGFAPNFTLYVDGLSVTMLGVVTGVGFLIHLFASWYMRGEAGYSRFFSYTNLFIASMLFLVLGDNLLFIYFGWEGVGLCSYLLIGFYYSNRNNSNAALKAFIVTRIGDVFMAIGLFILFAQLGTLNVQELLVLAPQKFQAGDTWMVLATLMLLGGAVGKSAQLPLQTWLADAMAGPTPVSALIHAATMVTAGVYLIARTHGLFALAPDILHLVGIVGGVTLVLAGFAALVQTDIKRILAYSTMSQIGYMFLALGVGAWDAAIFHLMTHAFFKALLFLASGAVIVACHHEQNIFKMGGLWKKLPLAYASFVVGGAALAALPIVTVGFYSKDEILWEAFASGNTGLLYAGLVGAFMTSLYTFRLIFIAFHGEAKTEAHAGHGISHWLPLGTLIVLSTFVGAWIHPPLAGVLPESAGHAGGEAKHSLEIASGAIAIAGILLAAVLFLGKRRLVTAIANSGIGRALSAWWFAAWGFDWIYDKLFVKPYLLICHILRKDPVDRSIGLIPRMARGGHVAMSKTETGQLRWYTASIAVGAVLVLGAVLAAAV</sequence>
<feature type="transmembrane region" description="Helical" evidence="19">
    <location>
        <begin position="140"/>
        <end position="160"/>
    </location>
</feature>
<dbReference type="InterPro" id="IPR001516">
    <property type="entry name" value="Proton_antipo_N"/>
</dbReference>
<feature type="transmembrane region" description="Helical" evidence="19">
    <location>
        <begin position="309"/>
        <end position="327"/>
    </location>
</feature>
<evidence type="ECO:0000256" key="9">
    <source>
        <dbReference type="ARBA" id="ARBA00022967"/>
    </source>
</evidence>
<evidence type="ECO:0000256" key="3">
    <source>
        <dbReference type="ARBA" id="ARBA00008200"/>
    </source>
</evidence>
<feature type="transmembrane region" description="Helical" evidence="19">
    <location>
        <begin position="251"/>
        <end position="269"/>
    </location>
</feature>
<dbReference type="GO" id="GO:0003954">
    <property type="term" value="F:NADH dehydrogenase activity"/>
    <property type="evidence" value="ECO:0007669"/>
    <property type="project" value="TreeGrafter"/>
</dbReference>
<feature type="transmembrane region" description="Helical" evidence="19">
    <location>
        <begin position="118"/>
        <end position="134"/>
    </location>
</feature>
<evidence type="ECO:0000256" key="2">
    <source>
        <dbReference type="ARBA" id="ARBA00004429"/>
    </source>
</evidence>
<comment type="catalytic activity">
    <reaction evidence="17">
        <text>a quinone + NADH + 5 H(+)(in) = a quinol + NAD(+) + 4 H(+)(out)</text>
        <dbReference type="Rhea" id="RHEA:57888"/>
        <dbReference type="ChEBI" id="CHEBI:15378"/>
        <dbReference type="ChEBI" id="CHEBI:24646"/>
        <dbReference type="ChEBI" id="CHEBI:57540"/>
        <dbReference type="ChEBI" id="CHEBI:57945"/>
        <dbReference type="ChEBI" id="CHEBI:132124"/>
    </reaction>
</comment>
<evidence type="ECO:0000256" key="5">
    <source>
        <dbReference type="ARBA" id="ARBA00022475"/>
    </source>
</evidence>
<dbReference type="Gene3D" id="1.20.5.2700">
    <property type="match status" value="1"/>
</dbReference>
<evidence type="ECO:0000256" key="7">
    <source>
        <dbReference type="ARBA" id="ARBA00022692"/>
    </source>
</evidence>
<keyword evidence="6" id="KW-0997">Cell inner membrane</keyword>
<dbReference type="InterPro" id="IPR001750">
    <property type="entry name" value="ND/Mrp_TM"/>
</dbReference>
<keyword evidence="10 19" id="KW-1133">Transmembrane helix</keyword>
<dbReference type="PANTHER" id="PTHR42829">
    <property type="entry name" value="NADH-UBIQUINONE OXIDOREDUCTASE CHAIN 5"/>
    <property type="match status" value="1"/>
</dbReference>
<dbReference type="AlphaFoldDB" id="A0A923G307"/>
<organism evidence="22">
    <name type="scientific">Pseudomonas urmiensis</name>
    <dbReference type="NCBI Taxonomy" id="2745493"/>
    <lineage>
        <taxon>Bacteria</taxon>
        <taxon>Pseudomonadati</taxon>
        <taxon>Pseudomonadota</taxon>
        <taxon>Gammaproteobacteria</taxon>
        <taxon>Pseudomonadales</taxon>
        <taxon>Pseudomonadaceae</taxon>
        <taxon>Pseudomonas</taxon>
    </lineage>
</organism>
<evidence type="ECO:0000256" key="10">
    <source>
        <dbReference type="ARBA" id="ARBA00022989"/>
    </source>
</evidence>
<dbReference type="PRINTS" id="PR01434">
    <property type="entry name" value="NADHDHGNASE5"/>
</dbReference>
<evidence type="ECO:0000256" key="14">
    <source>
        <dbReference type="ARBA" id="ARBA00025811"/>
    </source>
</evidence>